<protein>
    <submittedName>
        <fullName evidence="1">Uncharacterized protein</fullName>
    </submittedName>
</protein>
<dbReference type="InterPro" id="IPR025127">
    <property type="entry name" value="DUF4054"/>
</dbReference>
<proteinExistence type="predicted"/>
<accession>A0A1X7QHC6</accession>
<keyword evidence="2" id="KW-1185">Reference proteome</keyword>
<gene>
    <name evidence="1" type="ORF">SWAN_00023</name>
</gene>
<dbReference type="EMBL" id="LT841304">
    <property type="protein sequence ID" value="SMH63908.1"/>
    <property type="molecule type" value="Genomic_DNA"/>
</dbReference>
<evidence type="ECO:0000313" key="2">
    <source>
        <dbReference type="Proteomes" id="UP000281966"/>
    </source>
</evidence>
<sequence>MAENINNWGAYAPLVISGENKMVDEFYTDAEIVQQIVKLAPPMQQVDPDLIVAWIELAKEFVCKKRFKNSYQKAVALYTLHLMTLDGAMKQEGESVESYSRRVASFTLTGEFSQTFDRISSDTSGKQIRQTPWGKMYEVLNRKHGGGFGLVTGLRRRCCR</sequence>
<reference evidence="2" key="1">
    <citation type="submission" date="2017-04" db="EMBL/GenBank/DDBJ databases">
        <authorList>
            <person name="Millard A."/>
            <person name="Redgwell R T."/>
            <person name="Michniewski S."/>
        </authorList>
    </citation>
    <scope>NUCLEOTIDE SEQUENCE [LARGE SCALE GENOMIC DNA]</scope>
</reference>
<dbReference type="Pfam" id="PF13262">
    <property type="entry name" value="DUF4054"/>
    <property type="match status" value="1"/>
</dbReference>
<evidence type="ECO:0000313" key="1">
    <source>
        <dbReference type="EMBL" id="SMH63908.1"/>
    </source>
</evidence>
<organism evidence="1 2">
    <name type="scientific">Escherichia phage vB_EcoS_swan01</name>
    <dbReference type="NCBI Taxonomy" id="2496549"/>
    <lineage>
        <taxon>Viruses</taxon>
        <taxon>Duplodnaviria</taxon>
        <taxon>Heunggongvirae</taxon>
        <taxon>Uroviricota</taxon>
        <taxon>Caudoviricetes</taxon>
        <taxon>Drexlerviridae</taxon>
        <taxon>Tempevirinae</taxon>
        <taxon>Warwickvirus</taxon>
        <taxon>Warwickvirus ityhuna</taxon>
        <taxon>Warwickvirus swan01</taxon>
    </lineage>
</organism>
<dbReference type="Proteomes" id="UP000281966">
    <property type="component" value="Segment"/>
</dbReference>
<name>A0A1X7QHC6_9CAUD</name>